<dbReference type="EMBL" id="JADCUA010000006">
    <property type="protein sequence ID" value="KAH9838993.1"/>
    <property type="molecule type" value="Genomic_DNA"/>
</dbReference>
<proteinExistence type="predicted"/>
<dbReference type="GeneID" id="71999618"/>
<name>A0ABQ8KLR9_9APHY</name>
<sequence length="89" mass="9711">MTQTSAPAVLTLIYAATVQLFRVPGDIAKSAAPKTLRTEMTALAQVQCMHDSIWPIQRRNSLALGTNDLLALLRATRTSFVSWSHPMGT</sequence>
<evidence type="ECO:0000313" key="1">
    <source>
        <dbReference type="EMBL" id="KAH9838993.1"/>
    </source>
</evidence>
<keyword evidence="2" id="KW-1185">Reference proteome</keyword>
<dbReference type="Proteomes" id="UP000814176">
    <property type="component" value="Unassembled WGS sequence"/>
</dbReference>
<organism evidence="1 2">
    <name type="scientific">Rhodofomes roseus</name>
    <dbReference type="NCBI Taxonomy" id="34475"/>
    <lineage>
        <taxon>Eukaryota</taxon>
        <taxon>Fungi</taxon>
        <taxon>Dikarya</taxon>
        <taxon>Basidiomycota</taxon>
        <taxon>Agaricomycotina</taxon>
        <taxon>Agaricomycetes</taxon>
        <taxon>Polyporales</taxon>
        <taxon>Rhodofomes</taxon>
    </lineage>
</organism>
<reference evidence="1 2" key="1">
    <citation type="journal article" date="2021" name="Environ. Microbiol.">
        <title>Gene family expansions and transcriptome signatures uncover fungal adaptations to wood decay.</title>
        <authorList>
            <person name="Hage H."/>
            <person name="Miyauchi S."/>
            <person name="Viragh M."/>
            <person name="Drula E."/>
            <person name="Min B."/>
            <person name="Chaduli D."/>
            <person name="Navarro D."/>
            <person name="Favel A."/>
            <person name="Norest M."/>
            <person name="Lesage-Meessen L."/>
            <person name="Balint B."/>
            <person name="Merenyi Z."/>
            <person name="de Eugenio L."/>
            <person name="Morin E."/>
            <person name="Martinez A.T."/>
            <person name="Baldrian P."/>
            <person name="Stursova M."/>
            <person name="Martinez M.J."/>
            <person name="Novotny C."/>
            <person name="Magnuson J.K."/>
            <person name="Spatafora J.W."/>
            <person name="Maurice S."/>
            <person name="Pangilinan J."/>
            <person name="Andreopoulos W."/>
            <person name="LaButti K."/>
            <person name="Hundley H."/>
            <person name="Na H."/>
            <person name="Kuo A."/>
            <person name="Barry K."/>
            <person name="Lipzen A."/>
            <person name="Henrissat B."/>
            <person name="Riley R."/>
            <person name="Ahrendt S."/>
            <person name="Nagy L.G."/>
            <person name="Grigoriev I.V."/>
            <person name="Martin F."/>
            <person name="Rosso M.N."/>
        </authorList>
    </citation>
    <scope>NUCLEOTIDE SEQUENCE [LARGE SCALE GENOMIC DNA]</scope>
    <source>
        <strain evidence="1 2">CIRM-BRFM 1785</strain>
    </source>
</reference>
<evidence type="ECO:0000313" key="2">
    <source>
        <dbReference type="Proteomes" id="UP000814176"/>
    </source>
</evidence>
<comment type="caution">
    <text evidence="1">The sequence shown here is derived from an EMBL/GenBank/DDBJ whole genome shotgun (WGS) entry which is preliminary data.</text>
</comment>
<dbReference type="RefSeq" id="XP_047780748.1">
    <property type="nucleotide sequence ID" value="XM_047918886.1"/>
</dbReference>
<protein>
    <submittedName>
        <fullName evidence="1">Uncharacterized protein</fullName>
    </submittedName>
</protein>
<gene>
    <name evidence="1" type="ORF">C8Q71DRAFT_489374</name>
</gene>
<accession>A0ABQ8KLR9</accession>